<keyword evidence="2" id="KW-0100">Branched-chain amino acid biosynthesis</keyword>
<dbReference type="STRING" id="1229727.Ga0080559_TMP1914"/>
<dbReference type="InterPro" id="IPR050571">
    <property type="entry name" value="Class-IV_PLP-Dep_Aminotrnsfr"/>
</dbReference>
<accession>A0A1U7D3R4</accession>
<dbReference type="AlphaFoldDB" id="A0A1U7D3R4"/>
<evidence type="ECO:0000256" key="2">
    <source>
        <dbReference type="ARBA" id="ARBA00023304"/>
    </source>
</evidence>
<dbReference type="OrthoDB" id="272985at2"/>
<dbReference type="PANTHER" id="PTHR42743">
    <property type="entry name" value="AMINO-ACID AMINOTRANSFERASE"/>
    <property type="match status" value="1"/>
</dbReference>
<dbReference type="RefSeq" id="WP_076622965.1">
    <property type="nucleotide sequence ID" value="NZ_BMEW01000004.1"/>
</dbReference>
<dbReference type="SUPFAM" id="SSF52540">
    <property type="entry name" value="P-loop containing nucleoside triphosphate hydrolases"/>
    <property type="match status" value="1"/>
</dbReference>
<dbReference type="EMBL" id="CP014796">
    <property type="protein sequence ID" value="APX22710.1"/>
    <property type="molecule type" value="Genomic_DNA"/>
</dbReference>
<comment type="similarity">
    <text evidence="1">Belongs to the class-IV pyridoxal-phosphate-dependent aminotransferase family.</text>
</comment>
<name>A0A1U7D3R4_9RHOB</name>
<dbReference type="KEGG" id="tpro:Ga0080559_TMP1914"/>
<dbReference type="InterPro" id="IPR027417">
    <property type="entry name" value="P-loop_NTPase"/>
</dbReference>
<dbReference type="PANTHER" id="PTHR42743:SF11">
    <property type="entry name" value="AMINODEOXYCHORISMATE LYASE"/>
    <property type="match status" value="1"/>
</dbReference>
<dbReference type="Gene3D" id="3.40.50.300">
    <property type="entry name" value="P-loop containing nucleotide triphosphate hydrolases"/>
    <property type="match status" value="1"/>
</dbReference>
<reference evidence="3 4" key="1">
    <citation type="submission" date="2016-03" db="EMBL/GenBank/DDBJ databases">
        <title>Deep-sea bacteria in the southern Pacific.</title>
        <authorList>
            <person name="Tang K."/>
        </authorList>
    </citation>
    <scope>NUCLEOTIDE SEQUENCE [LARGE SCALE GENOMIC DNA]</scope>
    <source>
        <strain evidence="3 4">JLT2016</strain>
    </source>
</reference>
<organism evidence="3 4">
    <name type="scientific">Salipiger profundus</name>
    <dbReference type="NCBI Taxonomy" id="1229727"/>
    <lineage>
        <taxon>Bacteria</taxon>
        <taxon>Pseudomonadati</taxon>
        <taxon>Pseudomonadota</taxon>
        <taxon>Alphaproteobacteria</taxon>
        <taxon>Rhodobacterales</taxon>
        <taxon>Roseobacteraceae</taxon>
        <taxon>Salipiger</taxon>
    </lineage>
</organism>
<proteinExistence type="inferred from homology"/>
<keyword evidence="4" id="KW-1185">Reference proteome</keyword>
<dbReference type="Pfam" id="PF19798">
    <property type="entry name" value="Sulfotransfer_5"/>
    <property type="match status" value="1"/>
</dbReference>
<evidence type="ECO:0000313" key="4">
    <source>
        <dbReference type="Proteomes" id="UP000186559"/>
    </source>
</evidence>
<gene>
    <name evidence="3" type="ORF">Ga0080559_TMP1914</name>
</gene>
<evidence type="ECO:0000256" key="1">
    <source>
        <dbReference type="ARBA" id="ARBA00009320"/>
    </source>
</evidence>
<evidence type="ECO:0008006" key="5">
    <source>
        <dbReference type="Google" id="ProtNLM"/>
    </source>
</evidence>
<dbReference type="GO" id="GO:0009082">
    <property type="term" value="P:branched-chain amino acid biosynthetic process"/>
    <property type="evidence" value="ECO:0007669"/>
    <property type="project" value="UniProtKB-KW"/>
</dbReference>
<sequence>MKIAMWSGPRNLSTAMMYAFGNRSDFHVIDEPFYGPYLRLTGLPHPMAKEIMESRPESADQVAEALSGPVPDGKPHAYHKHMCQHMIDGIPRDFMADCVNVFLLRHPARVVASFSKGYENPTAADIGFEAQAELYEHVLSLGQTPLVIESADIRRAPERMLRALCDAIGLPFDPAMLAWPAGGHPQDGVWASHWYASVHRSTGFASAEGPLPELSGAAARLAEEAMPHYEKLRSGSLIGH</sequence>
<evidence type="ECO:0000313" key="3">
    <source>
        <dbReference type="EMBL" id="APX22710.1"/>
    </source>
</evidence>
<keyword evidence="2" id="KW-0028">Amino-acid biosynthesis</keyword>
<dbReference type="Proteomes" id="UP000186559">
    <property type="component" value="Chromosome"/>
</dbReference>
<protein>
    <recommendedName>
        <fullName evidence="5">Branched-chain amino acid aminotransferase</fullName>
    </recommendedName>
</protein>